<dbReference type="OrthoDB" id="9790865at2"/>
<dbReference type="EMBL" id="CP017634">
    <property type="protein sequence ID" value="ATW27465.1"/>
    <property type="molecule type" value="Genomic_DNA"/>
</dbReference>
<gene>
    <name evidence="1" type="ORF">DCMF_24355</name>
</gene>
<dbReference type="Gene3D" id="1.50.10.20">
    <property type="match status" value="1"/>
</dbReference>
<dbReference type="RefSeq" id="WP_148136829.1">
    <property type="nucleotide sequence ID" value="NZ_CP017634.1"/>
</dbReference>
<proteinExistence type="predicted"/>
<evidence type="ECO:0000313" key="2">
    <source>
        <dbReference type="Proteomes" id="UP000323521"/>
    </source>
</evidence>
<keyword evidence="1" id="KW-0808">Transferase</keyword>
<evidence type="ECO:0000313" key="1">
    <source>
        <dbReference type="EMBL" id="ATW27465.1"/>
    </source>
</evidence>
<keyword evidence="2" id="KW-1185">Reference proteome</keyword>
<dbReference type="Proteomes" id="UP000323521">
    <property type="component" value="Chromosome"/>
</dbReference>
<dbReference type="AlphaFoldDB" id="A0A3G1KZ28"/>
<reference evidence="1 2" key="1">
    <citation type="submission" date="2016-10" db="EMBL/GenBank/DDBJ databases">
        <title>Complete Genome Sequence of Peptococcaceae strain DCMF.</title>
        <authorList>
            <person name="Edwards R.J."/>
            <person name="Holland S.I."/>
            <person name="Deshpande N.P."/>
            <person name="Wong Y.K."/>
            <person name="Ertan H."/>
            <person name="Manefield M."/>
            <person name="Russell T.L."/>
            <person name="Lee M.J."/>
        </authorList>
    </citation>
    <scope>NUCLEOTIDE SEQUENCE [LARGE SCALE GENOMIC DNA]</scope>
    <source>
        <strain evidence="1 2">DCMF</strain>
    </source>
</reference>
<sequence>MAIVQQYQSDVAAILAKRYDNGADYWTTPDKRLSKGSPFSTLMSTLLLLELGLEPSEPLLEEIADLIFSTWREDGRFKLSPQGAIYPCHTINAANVLCHLGYATDSRLQKTFRHLFDIQHSDGGWRCNKFSFGRGPETDFSNPGPTLTALNVFRFTSFLNKEPALDRAVEFMLEHWTIRKPLGPCHYGMGTLFMQAEYPFGNYNLFIYLYVLSFYNRAKEDKRFHEAFNILKSKLVDGKIVVERVNPKLAGFAFCKKGEPSELGTKRYHEILENLNEGKESEIIGNYQRSAL</sequence>
<organism evidence="1 2">
    <name type="scientific">Formimonas warabiya</name>
    <dbReference type="NCBI Taxonomy" id="1761012"/>
    <lineage>
        <taxon>Bacteria</taxon>
        <taxon>Bacillati</taxon>
        <taxon>Bacillota</taxon>
        <taxon>Clostridia</taxon>
        <taxon>Eubacteriales</taxon>
        <taxon>Peptococcaceae</taxon>
        <taxon>Candidatus Formimonas</taxon>
    </lineage>
</organism>
<dbReference type="GO" id="GO:0016740">
    <property type="term" value="F:transferase activity"/>
    <property type="evidence" value="ECO:0007669"/>
    <property type="project" value="UniProtKB-KW"/>
</dbReference>
<protein>
    <submittedName>
        <fullName evidence="1">Prenyltransferase</fullName>
    </submittedName>
</protein>
<name>A0A3G1KZ28_FORW1</name>
<dbReference type="InterPro" id="IPR008930">
    <property type="entry name" value="Terpenoid_cyclase/PrenylTrfase"/>
</dbReference>
<dbReference type="KEGG" id="fwa:DCMF_24355"/>
<dbReference type="SUPFAM" id="SSF48239">
    <property type="entry name" value="Terpenoid cyclases/Protein prenyltransferases"/>
    <property type="match status" value="1"/>
</dbReference>
<accession>A0A3G1KZ28</accession>